<accession>A0A7C4R3V0</accession>
<dbReference type="EMBL" id="DSYQ01000001">
    <property type="protein sequence ID" value="HGT70640.1"/>
    <property type="molecule type" value="Genomic_DNA"/>
</dbReference>
<evidence type="ECO:0000259" key="1">
    <source>
        <dbReference type="Pfam" id="PF13451"/>
    </source>
</evidence>
<reference evidence="2" key="1">
    <citation type="journal article" date="2020" name="mSystems">
        <title>Genome- and Community-Level Interaction Insights into Carbon Utilization and Element Cycling Functions of Hydrothermarchaeota in Hydrothermal Sediment.</title>
        <authorList>
            <person name="Zhou Z."/>
            <person name="Liu Y."/>
            <person name="Xu W."/>
            <person name="Pan J."/>
            <person name="Luo Z.H."/>
            <person name="Li M."/>
        </authorList>
    </citation>
    <scope>NUCLEOTIDE SEQUENCE [LARGE SCALE GENOMIC DNA]</scope>
    <source>
        <strain evidence="2">SpSt-579</strain>
    </source>
</reference>
<gene>
    <name evidence="2" type="ORF">ENT43_00060</name>
</gene>
<comment type="caution">
    <text evidence="2">The sequence shown here is derived from an EMBL/GenBank/DDBJ whole genome shotgun (WGS) entry which is preliminary data.</text>
</comment>
<organism evidence="2">
    <name type="scientific">candidate division CPR3 bacterium</name>
    <dbReference type="NCBI Taxonomy" id="2268181"/>
    <lineage>
        <taxon>Bacteria</taxon>
        <taxon>Bacteria division CPR3</taxon>
    </lineage>
</organism>
<dbReference type="Pfam" id="PF13451">
    <property type="entry name" value="zf_Tbcl"/>
    <property type="match status" value="1"/>
</dbReference>
<sequence>MAKFEDKKLICEECGTEFVWDASEQSYFAKKGFKKVPKRCRACRAKRQIEQKKEKENEKEITCISCGKKSTITSDISPDEEALCLDCYLKETSK</sequence>
<dbReference type="AlphaFoldDB" id="A0A7C4R3V0"/>
<protein>
    <submittedName>
        <fullName evidence="2">Zinc-binding protein</fullName>
    </submittedName>
</protein>
<feature type="domain" description="Probable zinc-binding" evidence="1">
    <location>
        <begin position="5"/>
        <end position="49"/>
    </location>
</feature>
<evidence type="ECO:0000313" key="2">
    <source>
        <dbReference type="EMBL" id="HGT70640.1"/>
    </source>
</evidence>
<name>A0A7C4R3V0_UNCC3</name>
<dbReference type="InterPro" id="IPR025306">
    <property type="entry name" value="Zn-bnd_dom_prob"/>
</dbReference>
<proteinExistence type="predicted"/>